<dbReference type="Proteomes" id="UP000478052">
    <property type="component" value="Unassembled WGS sequence"/>
</dbReference>
<evidence type="ECO:0008006" key="3">
    <source>
        <dbReference type="Google" id="ProtNLM"/>
    </source>
</evidence>
<accession>A0A6G0XZW2</accession>
<keyword evidence="2" id="KW-1185">Reference proteome</keyword>
<comment type="caution">
    <text evidence="1">The sequence shown here is derived from an EMBL/GenBank/DDBJ whole genome shotgun (WGS) entry which is preliminary data.</text>
</comment>
<evidence type="ECO:0000313" key="1">
    <source>
        <dbReference type="EMBL" id="KAF0746635.1"/>
    </source>
</evidence>
<reference evidence="1 2" key="1">
    <citation type="submission" date="2019-08" db="EMBL/GenBank/DDBJ databases">
        <title>Whole genome of Aphis craccivora.</title>
        <authorList>
            <person name="Voronova N.V."/>
            <person name="Shulinski R.S."/>
            <person name="Bandarenka Y.V."/>
            <person name="Zhorov D.G."/>
            <person name="Warner D."/>
        </authorList>
    </citation>
    <scope>NUCLEOTIDE SEQUENCE [LARGE SCALE GENOMIC DNA]</scope>
    <source>
        <strain evidence="1">180601</strain>
        <tissue evidence="1">Whole Body</tissue>
    </source>
</reference>
<organism evidence="1 2">
    <name type="scientific">Aphis craccivora</name>
    <name type="common">Cowpea aphid</name>
    <dbReference type="NCBI Taxonomy" id="307492"/>
    <lineage>
        <taxon>Eukaryota</taxon>
        <taxon>Metazoa</taxon>
        <taxon>Ecdysozoa</taxon>
        <taxon>Arthropoda</taxon>
        <taxon>Hexapoda</taxon>
        <taxon>Insecta</taxon>
        <taxon>Pterygota</taxon>
        <taxon>Neoptera</taxon>
        <taxon>Paraneoptera</taxon>
        <taxon>Hemiptera</taxon>
        <taxon>Sternorrhyncha</taxon>
        <taxon>Aphidomorpha</taxon>
        <taxon>Aphidoidea</taxon>
        <taxon>Aphididae</taxon>
        <taxon>Aphidini</taxon>
        <taxon>Aphis</taxon>
        <taxon>Aphis</taxon>
    </lineage>
</organism>
<dbReference type="OrthoDB" id="6616165at2759"/>
<protein>
    <recommendedName>
        <fullName evidence="3">MADF domain-containing protein</fullName>
    </recommendedName>
</protein>
<dbReference type="EMBL" id="VUJU01007131">
    <property type="protein sequence ID" value="KAF0746635.1"/>
    <property type="molecule type" value="Genomic_DNA"/>
</dbReference>
<proteinExistence type="predicted"/>
<gene>
    <name evidence="1" type="ORF">FWK35_00023076</name>
</gene>
<evidence type="ECO:0000313" key="2">
    <source>
        <dbReference type="Proteomes" id="UP000478052"/>
    </source>
</evidence>
<feature type="non-terminal residue" evidence="1">
    <location>
        <position position="1"/>
    </location>
</feature>
<name>A0A6G0XZW2_APHCR</name>
<dbReference type="AlphaFoldDB" id="A0A6G0XZW2"/>
<sequence>TALQKKWKSLCDNYVREAKKFKTDKSGFGASKKSTYIHFER</sequence>